<evidence type="ECO:0000256" key="3">
    <source>
        <dbReference type="SAM" id="Phobius"/>
    </source>
</evidence>
<dbReference type="InterPro" id="IPR051091">
    <property type="entry name" value="O-Glucosyltr/Glycosyltrsf_90"/>
</dbReference>
<comment type="similarity">
    <text evidence="1">Belongs to the glycosyltransferase 90 family.</text>
</comment>
<dbReference type="EMBL" id="CM035439">
    <property type="protein sequence ID" value="KAH7283436.1"/>
    <property type="molecule type" value="Genomic_DNA"/>
</dbReference>
<keyword evidence="3" id="KW-0472">Membrane</keyword>
<evidence type="ECO:0000256" key="2">
    <source>
        <dbReference type="ARBA" id="ARBA00022679"/>
    </source>
</evidence>
<evidence type="ECO:0000313" key="6">
    <source>
        <dbReference type="Proteomes" id="UP000825935"/>
    </source>
</evidence>
<dbReference type="SMART" id="SM00672">
    <property type="entry name" value="CAP10"/>
    <property type="match status" value="1"/>
</dbReference>
<keyword evidence="3" id="KW-1133">Transmembrane helix</keyword>
<evidence type="ECO:0000313" key="5">
    <source>
        <dbReference type="EMBL" id="KAH7283434.1"/>
    </source>
</evidence>
<organism evidence="5 6">
    <name type="scientific">Ceratopteris richardii</name>
    <name type="common">Triangle waterfern</name>
    <dbReference type="NCBI Taxonomy" id="49495"/>
    <lineage>
        <taxon>Eukaryota</taxon>
        <taxon>Viridiplantae</taxon>
        <taxon>Streptophyta</taxon>
        <taxon>Embryophyta</taxon>
        <taxon>Tracheophyta</taxon>
        <taxon>Polypodiopsida</taxon>
        <taxon>Polypodiidae</taxon>
        <taxon>Polypodiales</taxon>
        <taxon>Pteridineae</taxon>
        <taxon>Pteridaceae</taxon>
        <taxon>Parkerioideae</taxon>
        <taxon>Ceratopteris</taxon>
    </lineage>
</organism>
<keyword evidence="2" id="KW-0808">Transferase</keyword>
<dbReference type="PANTHER" id="PTHR12203:SF35">
    <property type="entry name" value="PROTEIN O-GLUCOSYLTRANSFERASE 1"/>
    <property type="match status" value="1"/>
</dbReference>
<dbReference type="EMBL" id="CM035439">
    <property type="protein sequence ID" value="KAH7283434.1"/>
    <property type="molecule type" value="Genomic_DNA"/>
</dbReference>
<dbReference type="EMBL" id="CM035439">
    <property type="protein sequence ID" value="KAH7283433.1"/>
    <property type="molecule type" value="Genomic_DNA"/>
</dbReference>
<gene>
    <name evidence="5" type="ORF">KP509_34G007500</name>
</gene>
<keyword evidence="3" id="KW-0812">Transmembrane</keyword>
<dbReference type="OMA" id="PRWIQHW"/>
<dbReference type="GO" id="GO:0016740">
    <property type="term" value="F:transferase activity"/>
    <property type="evidence" value="ECO:0007669"/>
    <property type="project" value="UniProtKB-KW"/>
</dbReference>
<sequence length="517" mass="60512">MFMAPHKLRLNHRSASGLHVLSSLFRPKLTFSLNCGILLLLIVTAATLIFYEVQYALSHIKTVAGDNMKPTPWHPFDLPEPDSWTRISRFPTIIKCSYLSCLYGTRPSTVFNQIHSNSTSTCPSYFQWIYEDLSPWRQKGITREQLQSAQEHAAFRVIIVKGRLYTEFYYACVLPRAFFTLWGLLQLLERYPGMVPDVDLMFDCMDRPSVRKAHYKHMHISPPLFRYCGHKEAYDIPFPDWSFWGWPQINLPPWSTEAENIFKASKFVKWEDRKRSAYWKGNPDVGSAVRQNLLLCNKTDVNDWGAEIYRQDWWSESLGGYRNSELSQQCKHRYKIYTEGHAWSVSFKYIMACDSTVLVALPTYYEFFSRGLMPMAHYWPVRKDKLCSSIKYAVNWGNEHTEKVKAMGSAGQEFMWRNLTMDFVYDYMFHLLTEYAKLQKFIPVIPETAQLLCKNAILCFTDDPRSKEYLKMSEARVSSSPPCILPPFDTKFINEFQQVAENVTQRIWMMEDSAQEK</sequence>
<reference evidence="5" key="1">
    <citation type="submission" date="2021-08" db="EMBL/GenBank/DDBJ databases">
        <title>WGS assembly of Ceratopteris richardii.</title>
        <authorList>
            <person name="Marchant D.B."/>
            <person name="Chen G."/>
            <person name="Jenkins J."/>
            <person name="Shu S."/>
            <person name="Leebens-Mack J."/>
            <person name="Grimwood J."/>
            <person name="Schmutz J."/>
            <person name="Soltis P."/>
            <person name="Soltis D."/>
            <person name="Chen Z.-H."/>
        </authorList>
    </citation>
    <scope>NUCLEOTIDE SEQUENCE</scope>
    <source>
        <strain evidence="5">Whitten #5841</strain>
        <tissue evidence="5">Leaf</tissue>
    </source>
</reference>
<dbReference type="EMBL" id="CM035439">
    <property type="protein sequence ID" value="KAH7283435.1"/>
    <property type="molecule type" value="Genomic_DNA"/>
</dbReference>
<keyword evidence="6" id="KW-1185">Reference proteome</keyword>
<proteinExistence type="inferred from homology"/>
<feature type="domain" description="Glycosyl transferase CAP10" evidence="4">
    <location>
        <begin position="194"/>
        <end position="442"/>
    </location>
</feature>
<protein>
    <recommendedName>
        <fullName evidence="4">Glycosyl transferase CAP10 domain-containing protein</fullName>
    </recommendedName>
</protein>
<name>A0A8T2QII7_CERRI</name>
<dbReference type="PANTHER" id="PTHR12203">
    <property type="entry name" value="KDEL LYS-ASP-GLU-LEU CONTAINING - RELATED"/>
    <property type="match status" value="1"/>
</dbReference>
<dbReference type="Pfam" id="PF05686">
    <property type="entry name" value="Glyco_transf_90"/>
    <property type="match status" value="1"/>
</dbReference>
<evidence type="ECO:0000259" key="4">
    <source>
        <dbReference type="SMART" id="SM00672"/>
    </source>
</evidence>
<feature type="transmembrane region" description="Helical" evidence="3">
    <location>
        <begin position="31"/>
        <end position="51"/>
    </location>
</feature>
<dbReference type="AlphaFoldDB" id="A0A8T2QII7"/>
<dbReference type="InterPro" id="IPR006598">
    <property type="entry name" value="CAP10"/>
</dbReference>
<comment type="caution">
    <text evidence="5">The sequence shown here is derived from an EMBL/GenBank/DDBJ whole genome shotgun (WGS) entry which is preliminary data.</text>
</comment>
<evidence type="ECO:0000256" key="1">
    <source>
        <dbReference type="ARBA" id="ARBA00010118"/>
    </source>
</evidence>
<accession>A0A8T2QII7</accession>
<dbReference type="Proteomes" id="UP000825935">
    <property type="component" value="Chromosome 34"/>
</dbReference>
<dbReference type="OrthoDB" id="202415at2759"/>